<gene>
    <name evidence="1" type="ORF">T12_2298</name>
</gene>
<organism evidence="1 2">
    <name type="scientific">Trichinella patagoniensis</name>
    <dbReference type="NCBI Taxonomy" id="990121"/>
    <lineage>
        <taxon>Eukaryota</taxon>
        <taxon>Metazoa</taxon>
        <taxon>Ecdysozoa</taxon>
        <taxon>Nematoda</taxon>
        <taxon>Enoplea</taxon>
        <taxon>Dorylaimia</taxon>
        <taxon>Trichinellida</taxon>
        <taxon>Trichinellidae</taxon>
        <taxon>Trichinella</taxon>
    </lineage>
</organism>
<name>A0A0V0YU91_9BILA</name>
<protein>
    <submittedName>
        <fullName evidence="1">Uncharacterized protein</fullName>
    </submittedName>
</protein>
<reference evidence="1 2" key="1">
    <citation type="submission" date="2015-01" db="EMBL/GenBank/DDBJ databases">
        <title>Evolution of Trichinella species and genotypes.</title>
        <authorList>
            <person name="Korhonen P.K."/>
            <person name="Edoardo P."/>
            <person name="Giuseppe L.R."/>
            <person name="Gasser R.B."/>
        </authorList>
    </citation>
    <scope>NUCLEOTIDE SEQUENCE [LARGE SCALE GENOMIC DNA]</scope>
    <source>
        <strain evidence="1">ISS2496</strain>
    </source>
</reference>
<keyword evidence="2" id="KW-1185">Reference proteome</keyword>
<dbReference type="AlphaFoldDB" id="A0A0V0YU91"/>
<comment type="caution">
    <text evidence="1">The sequence shown here is derived from an EMBL/GenBank/DDBJ whole genome shotgun (WGS) entry which is preliminary data.</text>
</comment>
<sequence length="62" mass="7171">MRTLNFHCKKSMLRSARILRLNYCSNIKASVSSGVIHVNAILSKQRNRLNLEMRGDLRLKLT</sequence>
<proteinExistence type="predicted"/>
<feature type="non-terminal residue" evidence="1">
    <location>
        <position position="62"/>
    </location>
</feature>
<evidence type="ECO:0000313" key="1">
    <source>
        <dbReference type="EMBL" id="KRY03354.1"/>
    </source>
</evidence>
<accession>A0A0V0YU91</accession>
<dbReference type="Proteomes" id="UP000054783">
    <property type="component" value="Unassembled WGS sequence"/>
</dbReference>
<evidence type="ECO:0000313" key="2">
    <source>
        <dbReference type="Proteomes" id="UP000054783"/>
    </source>
</evidence>
<dbReference type="EMBL" id="JYDQ01002876">
    <property type="protein sequence ID" value="KRY03354.1"/>
    <property type="molecule type" value="Genomic_DNA"/>
</dbReference>